<evidence type="ECO:0000313" key="1">
    <source>
        <dbReference type="EMBL" id="KAL0131248.1"/>
    </source>
</evidence>
<keyword evidence="2" id="KW-1185">Reference proteome</keyword>
<accession>A0AAW2GVL9</accession>
<organism evidence="1 2">
    <name type="scientific">Cardiocondyla obscurior</name>
    <dbReference type="NCBI Taxonomy" id="286306"/>
    <lineage>
        <taxon>Eukaryota</taxon>
        <taxon>Metazoa</taxon>
        <taxon>Ecdysozoa</taxon>
        <taxon>Arthropoda</taxon>
        <taxon>Hexapoda</taxon>
        <taxon>Insecta</taxon>
        <taxon>Pterygota</taxon>
        <taxon>Neoptera</taxon>
        <taxon>Endopterygota</taxon>
        <taxon>Hymenoptera</taxon>
        <taxon>Apocrita</taxon>
        <taxon>Aculeata</taxon>
        <taxon>Formicoidea</taxon>
        <taxon>Formicidae</taxon>
        <taxon>Myrmicinae</taxon>
        <taxon>Cardiocondyla</taxon>
    </lineage>
</organism>
<proteinExistence type="predicted"/>
<dbReference type="EMBL" id="JADYXP020000002">
    <property type="protein sequence ID" value="KAL0131248.1"/>
    <property type="molecule type" value="Genomic_DNA"/>
</dbReference>
<evidence type="ECO:0000313" key="2">
    <source>
        <dbReference type="Proteomes" id="UP001430953"/>
    </source>
</evidence>
<comment type="caution">
    <text evidence="1">The sequence shown here is derived from an EMBL/GenBank/DDBJ whole genome shotgun (WGS) entry which is preliminary data.</text>
</comment>
<gene>
    <name evidence="1" type="ORF">PUN28_002663</name>
</gene>
<protein>
    <submittedName>
        <fullName evidence="1">Uncharacterized protein</fullName>
    </submittedName>
</protein>
<name>A0AAW2GVL9_9HYME</name>
<dbReference type="Proteomes" id="UP001430953">
    <property type="component" value="Unassembled WGS sequence"/>
</dbReference>
<reference evidence="1 2" key="1">
    <citation type="submission" date="2023-03" db="EMBL/GenBank/DDBJ databases">
        <title>High recombination rates correlate with genetic variation in Cardiocondyla obscurior ants.</title>
        <authorList>
            <person name="Errbii M."/>
        </authorList>
    </citation>
    <scope>NUCLEOTIDE SEQUENCE [LARGE SCALE GENOMIC DNA]</scope>
    <source>
        <strain evidence="1">Alpha-2009</strain>
        <tissue evidence="1">Whole body</tissue>
    </source>
</reference>
<dbReference type="AlphaFoldDB" id="A0AAW2GVL9"/>
<sequence length="129" mass="14506">MLQEFFSSINSQSFQAIRNGEVYQKDIKGLVRVGKRTRGGEEGGGESSSYGIYQNAVGNYVGKFVGPRTSRGTQASGVCDFDTIETLVFTYWQPKTCDKEKDFRLMKKDAGRCKFSSATIFKQRLSTNW</sequence>